<dbReference type="OrthoDB" id="6133115at2759"/>
<dbReference type="GO" id="GO:0005351">
    <property type="term" value="F:carbohydrate:proton symporter activity"/>
    <property type="evidence" value="ECO:0007669"/>
    <property type="project" value="TreeGrafter"/>
</dbReference>
<sequence>MADTGLNETFKVGADVVEVEDIAVLETIHKEAARGRTPRWLALLYLWSMLGGYNMGYGNSIIASSLSQPTFSTYFGMDTNPHAAAILGAAGCFFNVGGFFGVFFISFCMDRWGRKIGLYTACGCSIVGLAITGGSAANIGMFIFGRWLTGFGGWGSCMAALIYESEISITETRGFLSGCTGTANAVGYAIAAWVGVGIFYLDTPDAWRAPLLIGIIFPLTMVILLPFVPESPRWLAARGETDQVHEICKKIHKSKADPDHIYANLESREIIMQADLERHLDSSWRIMFTKRSYLKRLIFAALVTSTMNFSGIQAVTSFGPAFYKSLGYGAADQLFFSAGWITISPLESILMMYLCDKMGRVAMVSLGGVNSALTMSVYAALVATYGDSDNRAGKAAAVAMIYIFLVGYLFNEIATYVYVSEIFPTHIRTKGVAFAIAASCVQGSWVIGVTPTGIANLGWKYNLIYIFLAFTAGVTCFIILPETKGIPLERVARLFGDKDEVVDVEVHQSDLHHIEKPVTSEKQSDGGTSV</sequence>
<feature type="transmembrane region" description="Helical" evidence="6">
    <location>
        <begin position="462"/>
        <end position="480"/>
    </location>
</feature>
<evidence type="ECO:0000256" key="1">
    <source>
        <dbReference type="ARBA" id="ARBA00004141"/>
    </source>
</evidence>
<feature type="transmembrane region" description="Helical" evidence="6">
    <location>
        <begin position="431"/>
        <end position="450"/>
    </location>
</feature>
<dbReference type="InterPro" id="IPR050360">
    <property type="entry name" value="MFS_Sugar_Transporters"/>
</dbReference>
<feature type="domain" description="Major facilitator superfamily (MFS) profile" evidence="7">
    <location>
        <begin position="44"/>
        <end position="484"/>
    </location>
</feature>
<evidence type="ECO:0000256" key="6">
    <source>
        <dbReference type="SAM" id="Phobius"/>
    </source>
</evidence>
<dbReference type="AlphaFoldDB" id="A0A167FS82"/>
<feature type="transmembrane region" description="Helical" evidence="6">
    <location>
        <begin position="116"/>
        <end position="137"/>
    </location>
</feature>
<organism evidence="8 9">
    <name type="scientific">Calocera viscosa (strain TUFC12733)</name>
    <dbReference type="NCBI Taxonomy" id="1330018"/>
    <lineage>
        <taxon>Eukaryota</taxon>
        <taxon>Fungi</taxon>
        <taxon>Dikarya</taxon>
        <taxon>Basidiomycota</taxon>
        <taxon>Agaricomycotina</taxon>
        <taxon>Dacrymycetes</taxon>
        <taxon>Dacrymycetales</taxon>
        <taxon>Dacrymycetaceae</taxon>
        <taxon>Calocera</taxon>
    </lineage>
</organism>
<evidence type="ECO:0000256" key="3">
    <source>
        <dbReference type="ARBA" id="ARBA00022692"/>
    </source>
</evidence>
<evidence type="ECO:0000313" key="9">
    <source>
        <dbReference type="Proteomes" id="UP000076738"/>
    </source>
</evidence>
<gene>
    <name evidence="8" type="ORF">CALVIDRAFT_603415</name>
</gene>
<keyword evidence="5 6" id="KW-0472">Membrane</keyword>
<evidence type="ECO:0000256" key="5">
    <source>
        <dbReference type="ARBA" id="ARBA00023136"/>
    </source>
</evidence>
<dbReference type="PANTHER" id="PTHR48022">
    <property type="entry name" value="PLASTIDIC GLUCOSE TRANSPORTER 4"/>
    <property type="match status" value="1"/>
</dbReference>
<evidence type="ECO:0000256" key="4">
    <source>
        <dbReference type="ARBA" id="ARBA00022989"/>
    </source>
</evidence>
<dbReference type="PROSITE" id="PS50850">
    <property type="entry name" value="MFS"/>
    <property type="match status" value="1"/>
</dbReference>
<dbReference type="PANTHER" id="PTHR48022:SF11">
    <property type="entry name" value="MONOSACCHARIDE TRANSPORTER (HXT8), PUTATIVE (AFU_ORTHOLOGUE AFUA_2G08120)-RELATED"/>
    <property type="match status" value="1"/>
</dbReference>
<accession>A0A167FS82</accession>
<feature type="transmembrane region" description="Helical" evidence="6">
    <location>
        <begin position="395"/>
        <end position="419"/>
    </location>
</feature>
<feature type="transmembrane region" description="Helical" evidence="6">
    <location>
        <begin position="297"/>
        <end position="322"/>
    </location>
</feature>
<proteinExistence type="inferred from homology"/>
<dbReference type="Gene3D" id="1.20.1250.20">
    <property type="entry name" value="MFS general substrate transporter like domains"/>
    <property type="match status" value="1"/>
</dbReference>
<dbReference type="InterPro" id="IPR005829">
    <property type="entry name" value="Sugar_transporter_CS"/>
</dbReference>
<comment type="similarity">
    <text evidence="2">Belongs to the major facilitator superfamily. Sugar transporter (TC 2.A.1.1) family.</text>
</comment>
<feature type="transmembrane region" description="Helical" evidence="6">
    <location>
        <begin position="83"/>
        <end position="109"/>
    </location>
</feature>
<evidence type="ECO:0000313" key="8">
    <source>
        <dbReference type="EMBL" id="KZO89790.1"/>
    </source>
</evidence>
<dbReference type="Pfam" id="PF00083">
    <property type="entry name" value="Sugar_tr"/>
    <property type="match status" value="1"/>
</dbReference>
<dbReference type="InterPro" id="IPR036259">
    <property type="entry name" value="MFS_trans_sf"/>
</dbReference>
<dbReference type="EMBL" id="KV417365">
    <property type="protein sequence ID" value="KZO89790.1"/>
    <property type="molecule type" value="Genomic_DNA"/>
</dbReference>
<evidence type="ECO:0000259" key="7">
    <source>
        <dbReference type="PROSITE" id="PS50850"/>
    </source>
</evidence>
<dbReference type="Proteomes" id="UP000076738">
    <property type="component" value="Unassembled WGS sequence"/>
</dbReference>
<name>A0A167FS82_CALVF</name>
<dbReference type="PROSITE" id="PS00216">
    <property type="entry name" value="SUGAR_TRANSPORT_1"/>
    <property type="match status" value="1"/>
</dbReference>
<feature type="transmembrane region" description="Helical" evidence="6">
    <location>
        <begin position="207"/>
        <end position="228"/>
    </location>
</feature>
<protein>
    <submittedName>
        <fullName evidence="8">MFS general substrate transporter</fullName>
    </submittedName>
</protein>
<dbReference type="SUPFAM" id="SSF103473">
    <property type="entry name" value="MFS general substrate transporter"/>
    <property type="match status" value="1"/>
</dbReference>
<feature type="transmembrane region" description="Helical" evidence="6">
    <location>
        <begin position="175"/>
        <end position="201"/>
    </location>
</feature>
<evidence type="ECO:0000256" key="2">
    <source>
        <dbReference type="ARBA" id="ARBA00010992"/>
    </source>
</evidence>
<comment type="subcellular location">
    <subcellularLocation>
        <location evidence="1">Membrane</location>
        <topology evidence="1">Multi-pass membrane protein</topology>
    </subcellularLocation>
</comment>
<dbReference type="GO" id="GO:0016020">
    <property type="term" value="C:membrane"/>
    <property type="evidence" value="ECO:0007669"/>
    <property type="project" value="UniProtKB-SubCell"/>
</dbReference>
<keyword evidence="4 6" id="KW-1133">Transmembrane helix</keyword>
<feature type="transmembrane region" description="Helical" evidence="6">
    <location>
        <begin position="143"/>
        <end position="163"/>
    </location>
</feature>
<feature type="transmembrane region" description="Helical" evidence="6">
    <location>
        <begin position="361"/>
        <end position="383"/>
    </location>
</feature>
<feature type="transmembrane region" description="Helical" evidence="6">
    <location>
        <begin position="40"/>
        <end position="63"/>
    </location>
</feature>
<keyword evidence="3 6" id="KW-0812">Transmembrane</keyword>
<keyword evidence="9" id="KW-1185">Reference proteome</keyword>
<feature type="transmembrane region" description="Helical" evidence="6">
    <location>
        <begin position="334"/>
        <end position="354"/>
    </location>
</feature>
<reference evidence="8 9" key="1">
    <citation type="journal article" date="2016" name="Mol. Biol. Evol.">
        <title>Comparative Genomics of Early-Diverging Mushroom-Forming Fungi Provides Insights into the Origins of Lignocellulose Decay Capabilities.</title>
        <authorList>
            <person name="Nagy L.G."/>
            <person name="Riley R."/>
            <person name="Tritt A."/>
            <person name="Adam C."/>
            <person name="Daum C."/>
            <person name="Floudas D."/>
            <person name="Sun H."/>
            <person name="Yadav J.S."/>
            <person name="Pangilinan J."/>
            <person name="Larsson K.H."/>
            <person name="Matsuura K."/>
            <person name="Barry K."/>
            <person name="Labutti K."/>
            <person name="Kuo R."/>
            <person name="Ohm R.A."/>
            <person name="Bhattacharya S.S."/>
            <person name="Shirouzu T."/>
            <person name="Yoshinaga Y."/>
            <person name="Martin F.M."/>
            <person name="Grigoriev I.V."/>
            <person name="Hibbett D.S."/>
        </authorList>
    </citation>
    <scope>NUCLEOTIDE SEQUENCE [LARGE SCALE GENOMIC DNA]</scope>
    <source>
        <strain evidence="8 9">TUFC12733</strain>
    </source>
</reference>
<dbReference type="InterPro" id="IPR020846">
    <property type="entry name" value="MFS_dom"/>
</dbReference>
<dbReference type="InterPro" id="IPR005828">
    <property type="entry name" value="MFS_sugar_transport-like"/>
</dbReference>